<dbReference type="EMBL" id="AP010872">
    <property type="protein sequence ID" value="BAH83188.1"/>
    <property type="molecule type" value="Genomic_DNA"/>
</dbReference>
<protein>
    <submittedName>
        <fullName evidence="1">Uncharacterized protein</fullName>
    </submittedName>
</protein>
<dbReference type="Proteomes" id="UP000061704">
    <property type="component" value="Chromosome"/>
</dbReference>
<keyword evidence="2" id="KW-1185">Reference proteome</keyword>
<dbReference type="KEGG" id="icp:ICMP_334"/>
<reference evidence="1 2" key="1">
    <citation type="journal article" date="2011" name="Genome Biol. Evol.">
        <title>Reductive evolution of bacterial genome in insect gut environment.</title>
        <authorList>
            <person name="Nikoh N."/>
            <person name="Hosokawa T."/>
            <person name="Ohshima K."/>
            <person name="Hattori M."/>
            <person name="Fukatsu T."/>
        </authorList>
    </citation>
    <scope>NUCLEOTIDE SEQUENCE [LARGE SCALE GENOMIC DNA]</scope>
    <source>
        <strain evidence="1 2">Mpkobe</strain>
    </source>
</reference>
<evidence type="ECO:0000313" key="2">
    <source>
        <dbReference type="Proteomes" id="UP000061704"/>
    </source>
</evidence>
<evidence type="ECO:0000313" key="1">
    <source>
        <dbReference type="EMBL" id="BAH83188.1"/>
    </source>
</evidence>
<dbReference type="RefSeq" id="WP_148310059.1">
    <property type="nucleotide sequence ID" value="NZ_AP010872.1"/>
</dbReference>
<organism evidence="1 2">
    <name type="scientific">Candidatus Ishikawaella capsulata Mpkobe</name>
    <dbReference type="NCBI Taxonomy" id="476281"/>
    <lineage>
        <taxon>Bacteria</taxon>
        <taxon>Pseudomonadati</taxon>
        <taxon>Pseudomonadota</taxon>
        <taxon>Gammaproteobacteria</taxon>
        <taxon>Enterobacterales</taxon>
        <taxon>Enterobacteriaceae</taxon>
        <taxon>Candidatus Ishikawella</taxon>
    </lineage>
</organism>
<sequence length="61" mass="6590">MAQDNTTNGMGLISSTSYIVKNDNLKISLGPIFRVNSLPHLYGLLVTGLAMPVNQSKKITL</sequence>
<dbReference type="HOGENOM" id="CLU_2913833_0_0_6"/>
<dbReference type="AlphaFoldDB" id="C5WCY2"/>
<name>C5WCY2_9ENTR</name>
<proteinExistence type="predicted"/>
<gene>
    <name evidence="1" type="ORF">ICMP_334</name>
</gene>
<accession>C5WCY2</accession>